<dbReference type="PANTHER" id="PTHR21179">
    <property type="entry name" value="SERINE-TYPE ENDOPEPTIDASE INHIBITOR"/>
    <property type="match status" value="1"/>
</dbReference>
<dbReference type="InterPro" id="IPR002350">
    <property type="entry name" value="Kazal_dom"/>
</dbReference>
<gene>
    <name evidence="3" type="ORF">DGUA_6G008525</name>
</gene>
<proteinExistence type="predicted"/>
<dbReference type="OMA" id="KSNCARF"/>
<dbReference type="PROSITE" id="PS51465">
    <property type="entry name" value="KAZAL_2"/>
    <property type="match status" value="1"/>
</dbReference>
<dbReference type="InterPro" id="IPR039932">
    <property type="entry name" value="Spink4-like"/>
</dbReference>
<dbReference type="CDD" id="cd00104">
    <property type="entry name" value="KAZAL_FS"/>
    <property type="match status" value="1"/>
</dbReference>
<dbReference type="OrthoDB" id="126772at2759"/>
<organism evidence="3 4">
    <name type="scientific">Drosophila guanche</name>
    <name type="common">Fruit fly</name>
    <dbReference type="NCBI Taxonomy" id="7266"/>
    <lineage>
        <taxon>Eukaryota</taxon>
        <taxon>Metazoa</taxon>
        <taxon>Ecdysozoa</taxon>
        <taxon>Arthropoda</taxon>
        <taxon>Hexapoda</taxon>
        <taxon>Insecta</taxon>
        <taxon>Pterygota</taxon>
        <taxon>Neoptera</taxon>
        <taxon>Endopterygota</taxon>
        <taxon>Diptera</taxon>
        <taxon>Brachycera</taxon>
        <taxon>Muscomorpha</taxon>
        <taxon>Ephydroidea</taxon>
        <taxon>Drosophilidae</taxon>
        <taxon>Drosophila</taxon>
        <taxon>Sophophora</taxon>
    </lineage>
</organism>
<dbReference type="Proteomes" id="UP000268350">
    <property type="component" value="Unassembled WGS sequence"/>
</dbReference>
<feature type="chain" id="PRO_5017370998" description="Kazal-like domain-containing protein" evidence="1">
    <location>
        <begin position="36"/>
        <end position="143"/>
    </location>
</feature>
<evidence type="ECO:0000313" key="3">
    <source>
        <dbReference type="EMBL" id="SPP86388.1"/>
    </source>
</evidence>
<dbReference type="Pfam" id="PF00050">
    <property type="entry name" value="Kazal_1"/>
    <property type="match status" value="1"/>
</dbReference>
<evidence type="ECO:0000259" key="2">
    <source>
        <dbReference type="PROSITE" id="PS51465"/>
    </source>
</evidence>
<evidence type="ECO:0000313" key="4">
    <source>
        <dbReference type="Proteomes" id="UP000268350"/>
    </source>
</evidence>
<dbReference type="SUPFAM" id="SSF100895">
    <property type="entry name" value="Kazal-type serine protease inhibitors"/>
    <property type="match status" value="1"/>
</dbReference>
<feature type="domain" description="Kazal-like" evidence="2">
    <location>
        <begin position="83"/>
        <end position="136"/>
    </location>
</feature>
<accession>A0A3B0KR59</accession>
<sequence>MAGAADELKANAPVKMLTFWLTIALLVCATSSATGQLIFQTTTTQSPLGTSGSVPSPGAGWALVNNVRISNAITPFVTQPPRTQQFVDCFGSCPTTPEYNPICGSNMQLYLNEQKFNCARFCGADIQIVRRGSCEGLFQMTRG</sequence>
<dbReference type="PANTHER" id="PTHR21179:SF1">
    <property type="entry name" value="KAZ1-TYPE SERINE PROTEASE INHIBITOR-LIKE PROTEIN TYPE EPSILON-RELATED"/>
    <property type="match status" value="1"/>
</dbReference>
<reference evidence="4" key="1">
    <citation type="submission" date="2018-01" db="EMBL/GenBank/DDBJ databases">
        <authorList>
            <person name="Alioto T."/>
            <person name="Alioto T."/>
        </authorList>
    </citation>
    <scope>NUCLEOTIDE SEQUENCE [LARGE SCALE GENOMIC DNA]</scope>
</reference>
<dbReference type="EMBL" id="OUUW01000011">
    <property type="protein sequence ID" value="SPP86388.1"/>
    <property type="molecule type" value="Genomic_DNA"/>
</dbReference>
<protein>
    <recommendedName>
        <fullName evidence="2">Kazal-like domain-containing protein</fullName>
    </recommendedName>
</protein>
<dbReference type="Gene3D" id="3.30.60.30">
    <property type="match status" value="1"/>
</dbReference>
<evidence type="ECO:0000256" key="1">
    <source>
        <dbReference type="SAM" id="SignalP"/>
    </source>
</evidence>
<dbReference type="SMART" id="SM00280">
    <property type="entry name" value="KAZAL"/>
    <property type="match status" value="1"/>
</dbReference>
<keyword evidence="1" id="KW-0732">Signal</keyword>
<keyword evidence="4" id="KW-1185">Reference proteome</keyword>
<dbReference type="AlphaFoldDB" id="A0A3B0KR59"/>
<feature type="signal peptide" evidence="1">
    <location>
        <begin position="1"/>
        <end position="35"/>
    </location>
</feature>
<dbReference type="GO" id="GO:0004867">
    <property type="term" value="F:serine-type endopeptidase inhibitor activity"/>
    <property type="evidence" value="ECO:0007669"/>
    <property type="project" value="InterPro"/>
</dbReference>
<dbReference type="InterPro" id="IPR036058">
    <property type="entry name" value="Kazal_dom_sf"/>
</dbReference>
<name>A0A3B0KR59_DROGU</name>